<dbReference type="InterPro" id="IPR013216">
    <property type="entry name" value="Methyltransf_11"/>
</dbReference>
<dbReference type="SUPFAM" id="SSF53335">
    <property type="entry name" value="S-adenosyl-L-methionine-dependent methyltransferases"/>
    <property type="match status" value="1"/>
</dbReference>
<reference evidence="3" key="1">
    <citation type="journal article" date="2019" name="Int. J. Syst. Evol. Microbiol.">
        <title>The Global Catalogue of Microorganisms (GCM) 10K type strain sequencing project: providing services to taxonomists for standard genome sequencing and annotation.</title>
        <authorList>
            <consortium name="The Broad Institute Genomics Platform"/>
            <consortium name="The Broad Institute Genome Sequencing Center for Infectious Disease"/>
            <person name="Wu L."/>
            <person name="Ma J."/>
        </authorList>
    </citation>
    <scope>NUCLEOTIDE SEQUENCE [LARGE SCALE GENOMIC DNA]</scope>
    <source>
        <strain evidence="3">JCM 14545</strain>
    </source>
</reference>
<dbReference type="CDD" id="cd02440">
    <property type="entry name" value="AdoMet_MTases"/>
    <property type="match status" value="1"/>
</dbReference>
<dbReference type="Pfam" id="PF08241">
    <property type="entry name" value="Methyltransf_11"/>
    <property type="match status" value="1"/>
</dbReference>
<gene>
    <name evidence="2" type="ORF">GCM10009754_76530</name>
</gene>
<proteinExistence type="predicted"/>
<dbReference type="Gene3D" id="3.40.50.150">
    <property type="entry name" value="Vaccinia Virus protein VP39"/>
    <property type="match status" value="1"/>
</dbReference>
<name>A0ABP5DYT5_9PSEU</name>
<protein>
    <submittedName>
        <fullName evidence="2">Class I SAM-dependent methyltransferase</fullName>
    </submittedName>
</protein>
<dbReference type="RefSeq" id="WP_344430162.1">
    <property type="nucleotide sequence ID" value="NZ_BAAANN010000045.1"/>
</dbReference>
<organism evidence="2 3">
    <name type="scientific">Amycolatopsis minnesotensis</name>
    <dbReference type="NCBI Taxonomy" id="337894"/>
    <lineage>
        <taxon>Bacteria</taxon>
        <taxon>Bacillati</taxon>
        <taxon>Actinomycetota</taxon>
        <taxon>Actinomycetes</taxon>
        <taxon>Pseudonocardiales</taxon>
        <taxon>Pseudonocardiaceae</taxon>
        <taxon>Amycolatopsis</taxon>
    </lineage>
</organism>
<sequence length="237" mass="25924">MLTVDFGQFPVSAGNRLLDLGCGDGRHAFAAYKAGSDVVAADLDDAAVKHVKDFFLAIAEAGEAPDAASALAIRTDGTALPFPDGSFDRVVLAEVLEHIPDDRAVLAEAVRVLEPGGLLAITVPRWWPERVCWALSDAYHEVEGGHVRIYHRRALLGLVRAAGLIPVATHHAHALHSPYWWLHCALGEEHPMARKYHEFLCWDILRGPRPVRLAERALDPMLGKSLVVYARKPAGTR</sequence>
<accession>A0ABP5DYT5</accession>
<comment type="caution">
    <text evidence="2">The sequence shown here is derived from an EMBL/GenBank/DDBJ whole genome shotgun (WGS) entry which is preliminary data.</text>
</comment>
<dbReference type="GO" id="GO:0032259">
    <property type="term" value="P:methylation"/>
    <property type="evidence" value="ECO:0007669"/>
    <property type="project" value="UniProtKB-KW"/>
</dbReference>
<evidence type="ECO:0000313" key="2">
    <source>
        <dbReference type="EMBL" id="GAA1987126.1"/>
    </source>
</evidence>
<dbReference type="EMBL" id="BAAANN010000045">
    <property type="protein sequence ID" value="GAA1987126.1"/>
    <property type="molecule type" value="Genomic_DNA"/>
</dbReference>
<keyword evidence="2" id="KW-0808">Transferase</keyword>
<dbReference type="Proteomes" id="UP001501116">
    <property type="component" value="Unassembled WGS sequence"/>
</dbReference>
<keyword evidence="2" id="KW-0489">Methyltransferase</keyword>
<evidence type="ECO:0000259" key="1">
    <source>
        <dbReference type="Pfam" id="PF08241"/>
    </source>
</evidence>
<evidence type="ECO:0000313" key="3">
    <source>
        <dbReference type="Proteomes" id="UP001501116"/>
    </source>
</evidence>
<feature type="domain" description="Methyltransferase type 11" evidence="1">
    <location>
        <begin position="18"/>
        <end position="121"/>
    </location>
</feature>
<dbReference type="PANTHER" id="PTHR43464:SF83">
    <property type="entry name" value="MALONYL-[ACYL-CARRIER PROTEIN] O-METHYLTRANSFERASE"/>
    <property type="match status" value="1"/>
</dbReference>
<dbReference type="InterPro" id="IPR029063">
    <property type="entry name" value="SAM-dependent_MTases_sf"/>
</dbReference>
<dbReference type="GO" id="GO:0008168">
    <property type="term" value="F:methyltransferase activity"/>
    <property type="evidence" value="ECO:0007669"/>
    <property type="project" value="UniProtKB-KW"/>
</dbReference>
<keyword evidence="3" id="KW-1185">Reference proteome</keyword>
<dbReference type="PANTHER" id="PTHR43464">
    <property type="entry name" value="METHYLTRANSFERASE"/>
    <property type="match status" value="1"/>
</dbReference>